<dbReference type="Proteomes" id="UP000077037">
    <property type="component" value="Unassembled WGS sequence"/>
</dbReference>
<feature type="domain" description="HTH marR-type" evidence="1">
    <location>
        <begin position="21"/>
        <end position="159"/>
    </location>
</feature>
<dbReference type="InterPro" id="IPR039422">
    <property type="entry name" value="MarR/SlyA-like"/>
</dbReference>
<evidence type="ECO:0000313" key="2">
    <source>
        <dbReference type="EMBL" id="SAI58242.1"/>
    </source>
</evidence>
<gene>
    <name evidence="2" type="primary">marR_5</name>
    <name evidence="2" type="ORF">SAMEA1982600_05071</name>
</gene>
<organism evidence="2 3">
    <name type="scientific">Bordetella ansorpii</name>
    <dbReference type="NCBI Taxonomy" id="288768"/>
    <lineage>
        <taxon>Bacteria</taxon>
        <taxon>Pseudomonadati</taxon>
        <taxon>Pseudomonadota</taxon>
        <taxon>Betaproteobacteria</taxon>
        <taxon>Burkholderiales</taxon>
        <taxon>Alcaligenaceae</taxon>
        <taxon>Bordetella</taxon>
    </lineage>
</organism>
<dbReference type="PANTHER" id="PTHR33164:SF104">
    <property type="entry name" value="TRANSCRIPTIONAL REGULATORY PROTEIN"/>
    <property type="match status" value="1"/>
</dbReference>
<evidence type="ECO:0000259" key="1">
    <source>
        <dbReference type="PROSITE" id="PS50995"/>
    </source>
</evidence>
<dbReference type="GO" id="GO:0003700">
    <property type="term" value="F:DNA-binding transcription factor activity"/>
    <property type="evidence" value="ECO:0007669"/>
    <property type="project" value="InterPro"/>
</dbReference>
<reference evidence="2 3" key="1">
    <citation type="submission" date="2016-03" db="EMBL/GenBank/DDBJ databases">
        <authorList>
            <consortium name="Pathogen Informatics"/>
        </authorList>
    </citation>
    <scope>NUCLEOTIDE SEQUENCE [LARGE SCALE GENOMIC DNA]</scope>
    <source>
        <strain evidence="2 3">NCTC13364</strain>
    </source>
</reference>
<dbReference type="SUPFAM" id="SSF46785">
    <property type="entry name" value="Winged helix' DNA-binding domain"/>
    <property type="match status" value="1"/>
</dbReference>
<dbReference type="RefSeq" id="WP_066420601.1">
    <property type="nucleotide sequence ID" value="NZ_FKBS01000029.1"/>
</dbReference>
<dbReference type="InterPro" id="IPR000835">
    <property type="entry name" value="HTH_MarR-typ"/>
</dbReference>
<dbReference type="InterPro" id="IPR036390">
    <property type="entry name" value="WH_DNA-bd_sf"/>
</dbReference>
<evidence type="ECO:0000313" key="3">
    <source>
        <dbReference type="Proteomes" id="UP000077037"/>
    </source>
</evidence>
<protein>
    <submittedName>
        <fullName evidence="2">MarR family transcriptional regulator</fullName>
    </submittedName>
</protein>
<dbReference type="AlphaFoldDB" id="A0A157RJU3"/>
<dbReference type="OrthoDB" id="32523at2"/>
<dbReference type="EMBL" id="FKBS01000029">
    <property type="protein sequence ID" value="SAI58242.1"/>
    <property type="molecule type" value="Genomic_DNA"/>
</dbReference>
<name>A0A157RJU3_9BORD</name>
<dbReference type="PRINTS" id="PR00598">
    <property type="entry name" value="HTHMARR"/>
</dbReference>
<dbReference type="Gene3D" id="1.10.10.10">
    <property type="entry name" value="Winged helix-like DNA-binding domain superfamily/Winged helix DNA-binding domain"/>
    <property type="match status" value="1"/>
</dbReference>
<dbReference type="PROSITE" id="PS50995">
    <property type="entry name" value="HTH_MARR_2"/>
    <property type="match status" value="1"/>
</dbReference>
<dbReference type="GO" id="GO:0006950">
    <property type="term" value="P:response to stress"/>
    <property type="evidence" value="ECO:0007669"/>
    <property type="project" value="TreeGrafter"/>
</dbReference>
<dbReference type="InterPro" id="IPR036388">
    <property type="entry name" value="WH-like_DNA-bd_sf"/>
</dbReference>
<proteinExistence type="predicted"/>
<dbReference type="SMART" id="SM00347">
    <property type="entry name" value="HTH_MARR"/>
    <property type="match status" value="1"/>
</dbReference>
<dbReference type="PANTHER" id="PTHR33164">
    <property type="entry name" value="TRANSCRIPTIONAL REGULATOR, MARR FAMILY"/>
    <property type="match status" value="1"/>
</dbReference>
<sequence>MTQDHVDFVLAQWASERPDLDVSPMAVLSRVFRLHTLAMRDIDRTFRQHGIQQGEFDLLATLYRAGSPYALSPQQLIDALLLSSGAMTNRLDRLEQAGLAARRPNPDDRRGVIVSLTPLGRNTIRRALEDYVAQLDGLLAPLSPTERNRLAGLLRKLLASHDQARPGGIATTDTP</sequence>
<dbReference type="Pfam" id="PF12802">
    <property type="entry name" value="MarR_2"/>
    <property type="match status" value="1"/>
</dbReference>
<accession>A0A157RJU3</accession>